<dbReference type="EMBL" id="JAKFFV010000005">
    <property type="protein sequence ID" value="MCF2498611.1"/>
    <property type="molecule type" value="Genomic_DNA"/>
</dbReference>
<dbReference type="AlphaFoldDB" id="A0A9X1U0U3"/>
<dbReference type="SUPFAM" id="SSF109854">
    <property type="entry name" value="DinB/YfiT-like putative metalloenzymes"/>
    <property type="match status" value="1"/>
</dbReference>
<organism evidence="1 2">
    <name type="scientific">Dyadobacter chenhuakuii</name>
    <dbReference type="NCBI Taxonomy" id="2909339"/>
    <lineage>
        <taxon>Bacteria</taxon>
        <taxon>Pseudomonadati</taxon>
        <taxon>Bacteroidota</taxon>
        <taxon>Cytophagia</taxon>
        <taxon>Cytophagales</taxon>
        <taxon>Spirosomataceae</taxon>
        <taxon>Dyadobacter</taxon>
    </lineage>
</organism>
<dbReference type="Proteomes" id="UP001139411">
    <property type="component" value="Unassembled WGS sequence"/>
</dbReference>
<dbReference type="PANTHER" id="PTHR39473">
    <property type="match status" value="1"/>
</dbReference>
<name>A0A9X1U0U3_9BACT</name>
<reference evidence="1" key="1">
    <citation type="submission" date="2022-01" db="EMBL/GenBank/DDBJ databases">
        <title>Novel species in genus Dyadobacter.</title>
        <authorList>
            <person name="Ma C."/>
        </authorList>
    </citation>
    <scope>NUCLEOTIDE SEQUENCE</scope>
    <source>
        <strain evidence="1">CY357</strain>
    </source>
</reference>
<dbReference type="PANTHER" id="PTHR39473:SF1">
    <property type="entry name" value="DINB-LIKE DOMAIN-CONTAINING PROTEIN"/>
    <property type="match status" value="1"/>
</dbReference>
<dbReference type="Gene3D" id="1.20.120.450">
    <property type="entry name" value="dinb family like domain"/>
    <property type="match status" value="1"/>
</dbReference>
<accession>A0A9X1U0U3</accession>
<evidence type="ECO:0000313" key="2">
    <source>
        <dbReference type="Proteomes" id="UP001139411"/>
    </source>
</evidence>
<protein>
    <submittedName>
        <fullName evidence="1">DinB family protein</fullName>
    </submittedName>
</protein>
<gene>
    <name evidence="1" type="ORF">L0661_09850</name>
</gene>
<comment type="caution">
    <text evidence="1">The sequence shown here is derived from an EMBL/GenBank/DDBJ whole genome shotgun (WGS) entry which is preliminary data.</text>
</comment>
<dbReference type="InterPro" id="IPR034660">
    <property type="entry name" value="DinB/YfiT-like"/>
</dbReference>
<evidence type="ECO:0000313" key="1">
    <source>
        <dbReference type="EMBL" id="MCF2498611.1"/>
    </source>
</evidence>
<sequence length="162" mass="18756">MLIQAVRHTLDEIDHFLSQVSADQYNYPCPQLSGSTIGQHTRHIIELFECLINQYNEGTINYDNRCRNPLTETLPDYARECVEKVRKSINKPDKQLMLAQRIAGEHITLQSNYHRELLYNLEHCIHHQALIKVATVGMRDLQVHENFGVAPSTIEFKKQCAQ</sequence>
<proteinExistence type="predicted"/>
<dbReference type="RefSeq" id="WP_233795556.1">
    <property type="nucleotide sequence ID" value="NZ_JAKFFV010000005.1"/>
</dbReference>